<accession>A0ABR1YDB6</accession>
<evidence type="ECO:0000256" key="1">
    <source>
        <dbReference type="ARBA" id="ARBA00022898"/>
    </source>
</evidence>
<dbReference type="InterPro" id="IPR015422">
    <property type="entry name" value="PyrdxlP-dep_Trfase_small"/>
</dbReference>
<feature type="domain" description="Aminotransferase class V" evidence="2">
    <location>
        <begin position="52"/>
        <end position="370"/>
    </location>
</feature>
<name>A0ABR1YDB6_9PEZI</name>
<gene>
    <name evidence="3" type="ORF">HDK90DRAFT_420255</name>
</gene>
<sequence>MSDLSQFFSQFRKLVPLTNQVTYLNSSFAPPCNTLIRNAIDQFLKEATESPTPKSKWQERTEQVRGLVARYIKTAPENIAFTRDTTEGLNYFIKSMDFCPGDNVVILETEHPNHAYGWLSMREAGLEVRQVKDECFADAATFAPYVDDRTRAIGISSIMFHSGQRNDIPGICAAFRPRGIHVLVDMTQQVGFAAVDVQGVSAASFSLHKGLNCPIGFACLYVEPSTLQSLRPPPIVGYGAVSNVRGDLMAPSDRIIYHSTARRYEHLNLSFIAASAAHASLTFLLDVGPEKVENYLYLLGDRLREKCDGLGIGIVGPSLRNKHSPHLYVLDLEAHWKEHLQEHGIFVQHYRLGIRVSFSFYNNLEDVDRLVEVLQKKSEAD</sequence>
<dbReference type="Gene3D" id="3.40.640.10">
    <property type="entry name" value="Type I PLP-dependent aspartate aminotransferase-like (Major domain)"/>
    <property type="match status" value="1"/>
</dbReference>
<dbReference type="InterPro" id="IPR015424">
    <property type="entry name" value="PyrdxlP-dep_Trfase"/>
</dbReference>
<reference evidence="3 4" key="1">
    <citation type="submission" date="2024-04" db="EMBL/GenBank/DDBJ databases">
        <title>Phyllosticta paracitricarpa is synonymous to the EU quarantine fungus P. citricarpa based on phylogenomic analyses.</title>
        <authorList>
            <consortium name="Lawrence Berkeley National Laboratory"/>
            <person name="Van Ingen-Buijs V.A."/>
            <person name="Van Westerhoven A.C."/>
            <person name="Haridas S."/>
            <person name="Skiadas P."/>
            <person name="Martin F."/>
            <person name="Groenewald J.Z."/>
            <person name="Crous P.W."/>
            <person name="Seidl M.F."/>
        </authorList>
    </citation>
    <scope>NUCLEOTIDE SEQUENCE [LARGE SCALE GENOMIC DNA]</scope>
    <source>
        <strain evidence="3 4">CBS 123374</strain>
    </source>
</reference>
<comment type="caution">
    <text evidence="3">The sequence shown here is derived from an EMBL/GenBank/DDBJ whole genome shotgun (WGS) entry which is preliminary data.</text>
</comment>
<dbReference type="GO" id="GO:0016740">
    <property type="term" value="F:transferase activity"/>
    <property type="evidence" value="ECO:0007669"/>
    <property type="project" value="UniProtKB-KW"/>
</dbReference>
<protein>
    <submittedName>
        <fullName evidence="3">Pyridoxal phosphate-dependent transferase</fullName>
    </submittedName>
</protein>
<evidence type="ECO:0000259" key="2">
    <source>
        <dbReference type="Pfam" id="PF00266"/>
    </source>
</evidence>
<organism evidence="3 4">
    <name type="scientific">Phyllosticta capitalensis</name>
    <dbReference type="NCBI Taxonomy" id="121624"/>
    <lineage>
        <taxon>Eukaryota</taxon>
        <taxon>Fungi</taxon>
        <taxon>Dikarya</taxon>
        <taxon>Ascomycota</taxon>
        <taxon>Pezizomycotina</taxon>
        <taxon>Dothideomycetes</taxon>
        <taxon>Dothideomycetes incertae sedis</taxon>
        <taxon>Botryosphaeriales</taxon>
        <taxon>Phyllostictaceae</taxon>
        <taxon>Phyllosticta</taxon>
    </lineage>
</organism>
<dbReference type="InterPro" id="IPR000192">
    <property type="entry name" value="Aminotrans_V_dom"/>
</dbReference>
<dbReference type="PANTHER" id="PTHR43586">
    <property type="entry name" value="CYSTEINE DESULFURASE"/>
    <property type="match status" value="1"/>
</dbReference>
<dbReference type="EMBL" id="JBBWRZ010000011">
    <property type="protein sequence ID" value="KAK8225757.1"/>
    <property type="molecule type" value="Genomic_DNA"/>
</dbReference>
<proteinExistence type="predicted"/>
<dbReference type="Gene3D" id="3.90.1150.10">
    <property type="entry name" value="Aspartate Aminotransferase, domain 1"/>
    <property type="match status" value="1"/>
</dbReference>
<keyword evidence="3" id="KW-0808">Transferase</keyword>
<evidence type="ECO:0000313" key="3">
    <source>
        <dbReference type="EMBL" id="KAK8225757.1"/>
    </source>
</evidence>
<keyword evidence="4" id="KW-1185">Reference proteome</keyword>
<dbReference type="Pfam" id="PF00266">
    <property type="entry name" value="Aminotran_5"/>
    <property type="match status" value="1"/>
</dbReference>
<dbReference type="Proteomes" id="UP001492380">
    <property type="component" value="Unassembled WGS sequence"/>
</dbReference>
<dbReference type="SUPFAM" id="SSF53383">
    <property type="entry name" value="PLP-dependent transferases"/>
    <property type="match status" value="1"/>
</dbReference>
<evidence type="ECO:0000313" key="4">
    <source>
        <dbReference type="Proteomes" id="UP001492380"/>
    </source>
</evidence>
<keyword evidence="1" id="KW-0663">Pyridoxal phosphate</keyword>
<dbReference type="PANTHER" id="PTHR43586:SF8">
    <property type="entry name" value="CYSTEINE DESULFURASE 1, CHLOROPLASTIC"/>
    <property type="match status" value="1"/>
</dbReference>
<dbReference type="InterPro" id="IPR015421">
    <property type="entry name" value="PyrdxlP-dep_Trfase_major"/>
</dbReference>